<proteinExistence type="predicted"/>
<reference evidence="1 2" key="2">
    <citation type="journal article" date="2012" name="PLoS Pathog.">
        <title>Diverse lifestyles and strategies of plant pathogenesis encoded in the genomes of eighteen Dothideomycetes fungi.</title>
        <authorList>
            <person name="Ohm R.A."/>
            <person name="Feau N."/>
            <person name="Henrissat B."/>
            <person name="Schoch C.L."/>
            <person name="Horwitz B.A."/>
            <person name="Barry K.W."/>
            <person name="Condon B.J."/>
            <person name="Copeland A.C."/>
            <person name="Dhillon B."/>
            <person name="Glaser F."/>
            <person name="Hesse C.N."/>
            <person name="Kosti I."/>
            <person name="LaButti K."/>
            <person name="Lindquist E.A."/>
            <person name="Lucas S."/>
            <person name="Salamov A.A."/>
            <person name="Bradshaw R.E."/>
            <person name="Ciuffetti L."/>
            <person name="Hamelin R.C."/>
            <person name="Kema G.H.J."/>
            <person name="Lawrence C."/>
            <person name="Scott J.A."/>
            <person name="Spatafora J.W."/>
            <person name="Turgeon B.G."/>
            <person name="de Wit P.J.G.M."/>
            <person name="Zhong S."/>
            <person name="Goodwin S.B."/>
            <person name="Grigoriev I.V."/>
        </authorList>
    </citation>
    <scope>NUCLEOTIDE SEQUENCE [LARGE SCALE GENOMIC DNA]</scope>
    <source>
        <strain evidence="2">NZE10 / CBS 128990</strain>
    </source>
</reference>
<keyword evidence="2" id="KW-1185">Reference proteome</keyword>
<gene>
    <name evidence="1" type="ORF">DOTSEDRAFT_27510</name>
</gene>
<reference evidence="2" key="1">
    <citation type="journal article" date="2012" name="PLoS Genet.">
        <title>The genomes of the fungal plant pathogens Cladosporium fulvum and Dothistroma septosporum reveal adaptation to different hosts and lifestyles but also signatures of common ancestry.</title>
        <authorList>
            <person name="de Wit P.J.G.M."/>
            <person name="van der Burgt A."/>
            <person name="Oekmen B."/>
            <person name="Stergiopoulos I."/>
            <person name="Abd-Elsalam K.A."/>
            <person name="Aerts A.L."/>
            <person name="Bahkali A.H."/>
            <person name="Beenen H.G."/>
            <person name="Chettri P."/>
            <person name="Cox M.P."/>
            <person name="Datema E."/>
            <person name="de Vries R.P."/>
            <person name="Dhillon B."/>
            <person name="Ganley A.R."/>
            <person name="Griffiths S.A."/>
            <person name="Guo Y."/>
            <person name="Hamelin R.C."/>
            <person name="Henrissat B."/>
            <person name="Kabir M.S."/>
            <person name="Jashni M.K."/>
            <person name="Kema G."/>
            <person name="Klaubauf S."/>
            <person name="Lapidus A."/>
            <person name="Levasseur A."/>
            <person name="Lindquist E."/>
            <person name="Mehrabi R."/>
            <person name="Ohm R.A."/>
            <person name="Owen T.J."/>
            <person name="Salamov A."/>
            <person name="Schwelm A."/>
            <person name="Schijlen E."/>
            <person name="Sun H."/>
            <person name="van den Burg H.A."/>
            <person name="van Ham R.C.H.J."/>
            <person name="Zhang S."/>
            <person name="Goodwin S.B."/>
            <person name="Grigoriev I.V."/>
            <person name="Collemare J."/>
            <person name="Bradshaw R.E."/>
        </authorList>
    </citation>
    <scope>NUCLEOTIDE SEQUENCE [LARGE SCALE GENOMIC DNA]</scope>
    <source>
        <strain evidence="2">NZE10 / CBS 128990</strain>
    </source>
</reference>
<evidence type="ECO:0000313" key="2">
    <source>
        <dbReference type="Proteomes" id="UP000016933"/>
    </source>
</evidence>
<dbReference type="EMBL" id="KB446543">
    <property type="protein sequence ID" value="EME40910.1"/>
    <property type="molecule type" value="Genomic_DNA"/>
</dbReference>
<protein>
    <submittedName>
        <fullName evidence="1">Uncharacterized protein</fullName>
    </submittedName>
</protein>
<organism evidence="1 2">
    <name type="scientific">Dothistroma septosporum (strain NZE10 / CBS 128990)</name>
    <name type="common">Red band needle blight fungus</name>
    <name type="synonym">Mycosphaerella pini</name>
    <dbReference type="NCBI Taxonomy" id="675120"/>
    <lineage>
        <taxon>Eukaryota</taxon>
        <taxon>Fungi</taxon>
        <taxon>Dikarya</taxon>
        <taxon>Ascomycota</taxon>
        <taxon>Pezizomycotina</taxon>
        <taxon>Dothideomycetes</taxon>
        <taxon>Dothideomycetidae</taxon>
        <taxon>Mycosphaerellales</taxon>
        <taxon>Mycosphaerellaceae</taxon>
        <taxon>Dothistroma</taxon>
    </lineage>
</organism>
<dbReference type="Proteomes" id="UP000016933">
    <property type="component" value="Unassembled WGS sequence"/>
</dbReference>
<dbReference type="HOGENOM" id="CLU_2084796_0_0_1"/>
<evidence type="ECO:0000313" key="1">
    <source>
        <dbReference type="EMBL" id="EME40910.1"/>
    </source>
</evidence>
<dbReference type="AlphaFoldDB" id="N1PH78"/>
<accession>N1PH78</accession>
<name>N1PH78_DOTSN</name>
<sequence>MDNPTALADLRLSRRIKQVREVFPYHSLSYIKHNLGMKRGYLDDTMSWLAMFEDEEAELVGRVQVLSQELQDLVLGFHLHGKRTRRGRMTNRVRVRLPMGKFWEVYQILSVEGYLQG</sequence>